<reference evidence="1 2" key="1">
    <citation type="submission" date="2017-02" db="EMBL/GenBank/DDBJ databases">
        <title>Complete genome sequences of Mycobacterium kansasii strains isolated from rhesus macaques.</title>
        <authorList>
            <person name="Panda A."/>
            <person name="Nagaraj S."/>
            <person name="Zhao X."/>
            <person name="Tettelin H."/>
            <person name="Detolla L.J."/>
        </authorList>
    </citation>
    <scope>NUCLEOTIDE SEQUENCE [LARGE SCALE GENOMIC DNA]</scope>
    <source>
        <strain evidence="1 2">11-3813</strain>
    </source>
</reference>
<name>A0A1V3XUA6_MYCKA</name>
<sequence>MLAATGCAVEQIARSGVAVQTKQPEDGTGAAADDVKLIVRRDQVVGEQRRRNLRIGEQPIVSQAR</sequence>
<evidence type="ECO:0000313" key="2">
    <source>
        <dbReference type="Proteomes" id="UP000189229"/>
    </source>
</evidence>
<dbReference type="Proteomes" id="UP000189229">
    <property type="component" value="Unassembled WGS sequence"/>
</dbReference>
<gene>
    <name evidence="1" type="ORF">BZL30_0627</name>
</gene>
<proteinExistence type="predicted"/>
<protein>
    <submittedName>
        <fullName evidence="1">Uncharacterized protein</fullName>
    </submittedName>
</protein>
<dbReference type="AlphaFoldDB" id="A0A1V3XUA6"/>
<accession>A0A1V3XUA6</accession>
<dbReference type="EMBL" id="MVBM01000001">
    <property type="protein sequence ID" value="OOK82356.1"/>
    <property type="molecule type" value="Genomic_DNA"/>
</dbReference>
<organism evidence="1 2">
    <name type="scientific">Mycobacterium kansasii</name>
    <dbReference type="NCBI Taxonomy" id="1768"/>
    <lineage>
        <taxon>Bacteria</taxon>
        <taxon>Bacillati</taxon>
        <taxon>Actinomycetota</taxon>
        <taxon>Actinomycetes</taxon>
        <taxon>Mycobacteriales</taxon>
        <taxon>Mycobacteriaceae</taxon>
        <taxon>Mycobacterium</taxon>
    </lineage>
</organism>
<evidence type="ECO:0000313" key="1">
    <source>
        <dbReference type="EMBL" id="OOK82356.1"/>
    </source>
</evidence>
<comment type="caution">
    <text evidence="1">The sequence shown here is derived from an EMBL/GenBank/DDBJ whole genome shotgun (WGS) entry which is preliminary data.</text>
</comment>